<name>B9RAX5_RICCO</name>
<dbReference type="InterPro" id="IPR000467">
    <property type="entry name" value="G_patch_dom"/>
</dbReference>
<dbReference type="InterPro" id="IPR041591">
    <property type="entry name" value="OCRE"/>
</dbReference>
<evidence type="ECO:0000256" key="2">
    <source>
        <dbReference type="ARBA" id="ARBA00022884"/>
    </source>
</evidence>
<accession>B9RAX5</accession>
<dbReference type="InParanoid" id="B9RAX5"/>
<feature type="domain" description="G-patch" evidence="4">
    <location>
        <begin position="367"/>
        <end position="413"/>
    </location>
</feature>
<keyword evidence="6" id="KW-1185">Reference proteome</keyword>
<evidence type="ECO:0000313" key="5">
    <source>
        <dbReference type="EMBL" id="EEF51952.1"/>
    </source>
</evidence>
<dbReference type="CDD" id="cd16074">
    <property type="entry name" value="OCRE"/>
    <property type="match status" value="1"/>
</dbReference>
<dbReference type="Pfam" id="PF01585">
    <property type="entry name" value="G-patch"/>
    <property type="match status" value="1"/>
</dbReference>
<dbReference type="eggNOG" id="ENOG502QVR4">
    <property type="taxonomic scope" value="Eukaryota"/>
</dbReference>
<protein>
    <submittedName>
        <fullName evidence="5">Nucleic acid binding protein, putative</fullName>
    </submittedName>
</protein>
<dbReference type="GO" id="GO:0005634">
    <property type="term" value="C:nucleus"/>
    <property type="evidence" value="ECO:0000318"/>
    <property type="project" value="GO_Central"/>
</dbReference>
<keyword evidence="3" id="KW-0539">Nucleus</keyword>
<evidence type="ECO:0000256" key="3">
    <source>
        <dbReference type="ARBA" id="ARBA00023242"/>
    </source>
</evidence>
<organism evidence="5 6">
    <name type="scientific">Ricinus communis</name>
    <name type="common">Castor bean</name>
    <dbReference type="NCBI Taxonomy" id="3988"/>
    <lineage>
        <taxon>Eukaryota</taxon>
        <taxon>Viridiplantae</taxon>
        <taxon>Streptophyta</taxon>
        <taxon>Embryophyta</taxon>
        <taxon>Tracheophyta</taxon>
        <taxon>Spermatophyta</taxon>
        <taxon>Magnoliopsida</taxon>
        <taxon>eudicotyledons</taxon>
        <taxon>Gunneridae</taxon>
        <taxon>Pentapetalae</taxon>
        <taxon>rosids</taxon>
        <taxon>fabids</taxon>
        <taxon>Malpighiales</taxon>
        <taxon>Euphorbiaceae</taxon>
        <taxon>Acalyphoideae</taxon>
        <taxon>Acalypheae</taxon>
        <taxon>Ricinus</taxon>
    </lineage>
</organism>
<dbReference type="Proteomes" id="UP000008311">
    <property type="component" value="Unassembled WGS sequence"/>
</dbReference>
<dbReference type="PANTHER" id="PTHR13948">
    <property type="entry name" value="RNA-BINDING PROTEIN"/>
    <property type="match status" value="1"/>
</dbReference>
<evidence type="ECO:0000259" key="4">
    <source>
        <dbReference type="PROSITE" id="PS50174"/>
    </source>
</evidence>
<reference evidence="6" key="1">
    <citation type="journal article" date="2010" name="Nat. Biotechnol.">
        <title>Draft genome sequence of the oilseed species Ricinus communis.</title>
        <authorList>
            <person name="Chan A.P."/>
            <person name="Crabtree J."/>
            <person name="Zhao Q."/>
            <person name="Lorenzi H."/>
            <person name="Orvis J."/>
            <person name="Puiu D."/>
            <person name="Melake-Berhan A."/>
            <person name="Jones K.M."/>
            <person name="Redman J."/>
            <person name="Chen G."/>
            <person name="Cahoon E.B."/>
            <person name="Gedil M."/>
            <person name="Stanke M."/>
            <person name="Haas B.J."/>
            <person name="Wortman J.R."/>
            <person name="Fraser-Liggett C.M."/>
            <person name="Ravel J."/>
            <person name="Rabinowicz P.D."/>
        </authorList>
    </citation>
    <scope>NUCLEOTIDE SEQUENCE [LARGE SCALE GENOMIC DNA]</scope>
    <source>
        <strain evidence="6">cv. Hale</strain>
    </source>
</reference>
<dbReference type="Pfam" id="PF17780">
    <property type="entry name" value="OCRE"/>
    <property type="match status" value="1"/>
</dbReference>
<dbReference type="SMART" id="SM00443">
    <property type="entry name" value="G_patch"/>
    <property type="match status" value="1"/>
</dbReference>
<sequence>MEGGKETELQETGGNNCSFVWDDSTQLYFHASSGFYHDPSAGWYFSSRDGLYYKFENGSYVLLEYILLHYESPNIVFSQLRLEETLINLYLSGYKQSVDDADVSKMSSDVDGASHDDTQMLEDGDWMSEHHPTLTSGCESISNEDACKDEENWQAQYGQVVYSGEQPLEDFHAVDLWDWAMVTGSRKDGKDHTTRLVGRLVKRSAKLHPSMPSSGLFRTAPICEAHLDLVRVRTGLVYKLHTPSARYLASLSSYDSSNPTIDWGFPELSTNGQAISTTKFYGKREPKLADEDNEKGWSMLTNQLSRTKKQRIYEYRDRAAERRTLHGSFGVGPGEKSSLVEDVFGTSPVSTSTEEAAAKALNMSLGAGSYARKILENMGWKEGEALGKTRKGLIIPIQAVGNMGSAGLGWSQGRMSK</sequence>
<dbReference type="PROSITE" id="PS50174">
    <property type="entry name" value="G_PATCH"/>
    <property type="match status" value="1"/>
</dbReference>
<dbReference type="PANTHER" id="PTHR13948:SF38">
    <property type="entry name" value="D111_G-PATCH DOMAIN-CONTAINING PROTEIN"/>
    <property type="match status" value="1"/>
</dbReference>
<keyword evidence="2" id="KW-0694">RNA-binding</keyword>
<gene>
    <name evidence="5" type="ORF">RCOM_1509480</name>
</gene>
<dbReference type="GO" id="GO:0003723">
    <property type="term" value="F:RNA binding"/>
    <property type="evidence" value="ECO:0000318"/>
    <property type="project" value="GO_Central"/>
</dbReference>
<evidence type="ECO:0000313" key="6">
    <source>
        <dbReference type="Proteomes" id="UP000008311"/>
    </source>
</evidence>
<evidence type="ECO:0000256" key="1">
    <source>
        <dbReference type="ARBA" id="ARBA00004123"/>
    </source>
</evidence>
<proteinExistence type="predicted"/>
<dbReference type="GO" id="GO:0000398">
    <property type="term" value="P:mRNA splicing, via spliceosome"/>
    <property type="evidence" value="ECO:0000318"/>
    <property type="project" value="GO_Central"/>
</dbReference>
<comment type="subcellular location">
    <subcellularLocation>
        <location evidence="1">Nucleus</location>
    </subcellularLocation>
</comment>
<dbReference type="AlphaFoldDB" id="B9RAX5"/>
<dbReference type="EMBL" id="EQ973773">
    <property type="protein sequence ID" value="EEF51952.1"/>
    <property type="molecule type" value="Genomic_DNA"/>
</dbReference>
<dbReference type="STRING" id="3988.B9RAX5"/>